<dbReference type="Gene3D" id="3.30.565.10">
    <property type="entry name" value="Histidine kinase-like ATPase, C-terminal domain"/>
    <property type="match status" value="1"/>
</dbReference>
<accession>A0A6J4M0Y5</accession>
<dbReference type="InterPro" id="IPR000014">
    <property type="entry name" value="PAS"/>
</dbReference>
<dbReference type="CDD" id="cd00130">
    <property type="entry name" value="PAS"/>
    <property type="match status" value="1"/>
</dbReference>
<gene>
    <name evidence="19" type="ORF">AVDCRST_MAG07-2775</name>
</gene>
<keyword evidence="10" id="KW-0904">Protein phosphatase</keyword>
<dbReference type="GO" id="GO:0004722">
    <property type="term" value="F:protein serine/threonine phosphatase activity"/>
    <property type="evidence" value="ECO:0007669"/>
    <property type="project" value="UniProtKB-EC"/>
</dbReference>
<dbReference type="PROSITE" id="PS50113">
    <property type="entry name" value="PAC"/>
    <property type="match status" value="1"/>
</dbReference>
<evidence type="ECO:0000256" key="4">
    <source>
        <dbReference type="ARBA" id="ARBA00022723"/>
    </source>
</evidence>
<evidence type="ECO:0000256" key="1">
    <source>
        <dbReference type="ARBA" id="ARBA00013081"/>
    </source>
</evidence>
<keyword evidence="9" id="KW-0460">Magnesium</keyword>
<dbReference type="InterPro" id="IPR029016">
    <property type="entry name" value="GAF-like_dom_sf"/>
</dbReference>
<dbReference type="SUPFAM" id="SSF55781">
    <property type="entry name" value="GAF domain-like"/>
    <property type="match status" value="2"/>
</dbReference>
<dbReference type="EMBL" id="CADCUB010000120">
    <property type="protein sequence ID" value="CAA9343311.1"/>
    <property type="molecule type" value="Genomic_DNA"/>
</dbReference>
<evidence type="ECO:0000256" key="10">
    <source>
        <dbReference type="ARBA" id="ARBA00022912"/>
    </source>
</evidence>
<dbReference type="Pfam" id="PF13185">
    <property type="entry name" value="GAF_2"/>
    <property type="match status" value="2"/>
</dbReference>
<evidence type="ECO:0000256" key="14">
    <source>
        <dbReference type="ARBA" id="ARBA00075117"/>
    </source>
</evidence>
<dbReference type="Pfam" id="PF00989">
    <property type="entry name" value="PAS"/>
    <property type="match status" value="1"/>
</dbReference>
<evidence type="ECO:0000256" key="3">
    <source>
        <dbReference type="ARBA" id="ARBA00022679"/>
    </source>
</evidence>
<keyword evidence="4" id="KW-0479">Metal-binding</keyword>
<feature type="domain" description="PAC" evidence="18">
    <location>
        <begin position="85"/>
        <end position="137"/>
    </location>
</feature>
<dbReference type="InterPro" id="IPR001932">
    <property type="entry name" value="PPM-type_phosphatase-like_dom"/>
</dbReference>
<dbReference type="GO" id="GO:0046872">
    <property type="term" value="F:metal ion binding"/>
    <property type="evidence" value="ECO:0007669"/>
    <property type="project" value="UniProtKB-KW"/>
</dbReference>
<evidence type="ECO:0000256" key="5">
    <source>
        <dbReference type="ARBA" id="ARBA00022741"/>
    </source>
</evidence>
<evidence type="ECO:0000259" key="18">
    <source>
        <dbReference type="PROSITE" id="PS50113"/>
    </source>
</evidence>
<dbReference type="InterPro" id="IPR013767">
    <property type="entry name" value="PAS_fold"/>
</dbReference>
<keyword evidence="7" id="KW-0378">Hydrolase</keyword>
<dbReference type="Gene3D" id="3.30.450.20">
    <property type="entry name" value="PAS domain"/>
    <property type="match status" value="1"/>
</dbReference>
<dbReference type="SUPFAM" id="SSF55785">
    <property type="entry name" value="PYP-like sensor domain (PAS domain)"/>
    <property type="match status" value="1"/>
</dbReference>
<dbReference type="GO" id="GO:0005524">
    <property type="term" value="F:ATP binding"/>
    <property type="evidence" value="ECO:0007669"/>
    <property type="project" value="UniProtKB-KW"/>
</dbReference>
<evidence type="ECO:0000256" key="2">
    <source>
        <dbReference type="ARBA" id="ARBA00022553"/>
    </source>
</evidence>
<keyword evidence="3" id="KW-0808">Transferase</keyword>
<dbReference type="PANTHER" id="PTHR43156">
    <property type="entry name" value="STAGE II SPORULATION PROTEIN E-RELATED"/>
    <property type="match status" value="1"/>
</dbReference>
<dbReference type="InterPro" id="IPR001610">
    <property type="entry name" value="PAC"/>
</dbReference>
<organism evidence="19">
    <name type="scientific">uncultured Frankineae bacterium</name>
    <dbReference type="NCBI Taxonomy" id="437475"/>
    <lineage>
        <taxon>Bacteria</taxon>
        <taxon>Bacillati</taxon>
        <taxon>Actinomycetota</taxon>
        <taxon>Actinomycetes</taxon>
        <taxon>Frankiales</taxon>
        <taxon>environmental samples</taxon>
    </lineage>
</organism>
<evidence type="ECO:0000256" key="11">
    <source>
        <dbReference type="ARBA" id="ARBA00023211"/>
    </source>
</evidence>
<dbReference type="SMART" id="SM00065">
    <property type="entry name" value="GAF"/>
    <property type="match status" value="2"/>
</dbReference>
<evidence type="ECO:0000256" key="7">
    <source>
        <dbReference type="ARBA" id="ARBA00022801"/>
    </source>
</evidence>
<evidence type="ECO:0000256" key="6">
    <source>
        <dbReference type="ARBA" id="ARBA00022777"/>
    </source>
</evidence>
<sequence length="859" mass="90938">MVDLPVHGREPSHLEPLGGLAVEQLPGAVIAVDLSSSVVHWSAGAEQLYGWSADEARGRSVRELIALVPERADEVRATVHAGQQWSGEFRTVRKDGTPLLVYVSNAPVRDAAGRVVGVVGVSLDITAYARALTSRADQLQDARRRAERLADRHARLVQVSEALGAALDARTIAEIVVTQAVDALGVDAGGVAVVEHGALRVLATVGYEPEVVAIYESLPLEAATPLTDLLRTGRPLRTGTAQELADRYPDLRHSSRSASFAGIPLEFDGRVLGVMALSSTTEHAFPDEDLDFPLTLARSCAQALERGRLFEAEREARRRTTFLATASSRLAESLDYHRTLDAVAALAVPAHGDWCSIHLLDETGAPQLVTVHHRDPDLQDLLSELFVRYPPQPDRGSGIGQAVGERRLVHHAAFSDAVLRAIARDDWHYDALRRLGLGSALVVPLEVVGRIVGVLTITSERPHAYDEADIELVDDLAHRMAAAVDNALRYRAERETALTLQRSLLPSTLPALPGLTVAHRYLPGTAGAEVGGDWYDLVPLTRGRVGLVIGDVMGRGIGAAAVMGQLRAAVRACALVEDSPSGVLALVDAAMSSLGQTSLTTCLYGVLDTAAGTLVLASAGHLPPLVVHRDGGGQYVELDPGPPLGVGSERAPETVLQLPEGALLLLFTDGLVEGRAQPVEAGLLALRNAVAELGELSPAGLEGVCDTLLRDLGRDGRPDDDSALLAVLTAGREAGTAGAHLHLAGHLSEVARARRLAEEWAERTGCDADDAALLVTELASNALRHGGPGVDLWVRPCAGGGLRVELIDGRADALPRLRRPEADEEGGRGLLIVAALARDWGTGRLSAGKCVWFELAPAG</sequence>
<comment type="catalytic activity">
    <reaction evidence="12">
        <text>O-phospho-L-seryl-[protein] + H2O = L-seryl-[protein] + phosphate</text>
        <dbReference type="Rhea" id="RHEA:20629"/>
        <dbReference type="Rhea" id="RHEA-COMP:9863"/>
        <dbReference type="Rhea" id="RHEA-COMP:11604"/>
        <dbReference type="ChEBI" id="CHEBI:15377"/>
        <dbReference type="ChEBI" id="CHEBI:29999"/>
        <dbReference type="ChEBI" id="CHEBI:43474"/>
        <dbReference type="ChEBI" id="CHEBI:83421"/>
        <dbReference type="EC" id="3.1.3.16"/>
    </reaction>
</comment>
<dbReference type="InterPro" id="IPR003018">
    <property type="entry name" value="GAF"/>
</dbReference>
<keyword evidence="16" id="KW-0175">Coiled coil</keyword>
<dbReference type="SMART" id="SM00091">
    <property type="entry name" value="PAS"/>
    <property type="match status" value="1"/>
</dbReference>
<dbReference type="SMART" id="SM00331">
    <property type="entry name" value="PP2C_SIG"/>
    <property type="match status" value="1"/>
</dbReference>
<keyword evidence="6" id="KW-0418">Kinase</keyword>
<feature type="coiled-coil region" evidence="16">
    <location>
        <begin position="129"/>
        <end position="159"/>
    </location>
</feature>
<protein>
    <recommendedName>
        <fullName evidence="1">protein-serine/threonine phosphatase</fullName>
        <ecNumber evidence="1">3.1.3.16</ecNumber>
    </recommendedName>
    <alternativeName>
        <fullName evidence="15">Protein-serine/threonine phosphatase</fullName>
    </alternativeName>
    <alternativeName>
        <fullName evidence="14">Serine/threonine-protein kinase</fullName>
    </alternativeName>
</protein>
<dbReference type="InterPro" id="IPR000700">
    <property type="entry name" value="PAS-assoc_C"/>
</dbReference>
<keyword evidence="2" id="KW-0597">Phosphoprotein</keyword>
<evidence type="ECO:0000256" key="13">
    <source>
        <dbReference type="ARBA" id="ARBA00056274"/>
    </source>
</evidence>
<evidence type="ECO:0000256" key="9">
    <source>
        <dbReference type="ARBA" id="ARBA00022842"/>
    </source>
</evidence>
<keyword evidence="11" id="KW-0464">Manganese</keyword>
<dbReference type="InterPro" id="IPR052016">
    <property type="entry name" value="Bact_Sigma-Reg"/>
</dbReference>
<evidence type="ECO:0000256" key="16">
    <source>
        <dbReference type="SAM" id="Coils"/>
    </source>
</evidence>
<proteinExistence type="predicted"/>
<dbReference type="AlphaFoldDB" id="A0A6J4M0Y5"/>
<dbReference type="Pfam" id="PF13581">
    <property type="entry name" value="HATPase_c_2"/>
    <property type="match status" value="1"/>
</dbReference>
<dbReference type="SMART" id="SM00086">
    <property type="entry name" value="PAC"/>
    <property type="match status" value="1"/>
</dbReference>
<comment type="function">
    <text evidence="13">Primarily acts as an independent SigF regulator that is sensitive to the osmosensory signal, mediating the cross talk of PknD with the SigF regulon. Possesses both phosphatase and kinase activities. The kinase domain functions as a classic anti-sigma factor-like kinase to phosphorylate the anti-anti-sigma factor domain at the canonical regulatory site, and the phosphatase domain antagonizes this activity.</text>
</comment>
<evidence type="ECO:0000256" key="15">
    <source>
        <dbReference type="ARBA" id="ARBA00081350"/>
    </source>
</evidence>
<dbReference type="CDD" id="cd16936">
    <property type="entry name" value="HATPase_RsbW-like"/>
    <property type="match status" value="1"/>
</dbReference>
<dbReference type="InterPro" id="IPR035965">
    <property type="entry name" value="PAS-like_dom_sf"/>
</dbReference>
<dbReference type="InterPro" id="IPR003594">
    <property type="entry name" value="HATPase_dom"/>
</dbReference>
<dbReference type="InterPro" id="IPR036890">
    <property type="entry name" value="HATPase_C_sf"/>
</dbReference>
<evidence type="ECO:0000259" key="17">
    <source>
        <dbReference type="PROSITE" id="PS50112"/>
    </source>
</evidence>
<evidence type="ECO:0000313" key="19">
    <source>
        <dbReference type="EMBL" id="CAA9343311.1"/>
    </source>
</evidence>
<keyword evidence="5" id="KW-0547">Nucleotide-binding</keyword>
<name>A0A6J4M0Y5_9ACTN</name>
<dbReference type="Gene3D" id="3.30.450.40">
    <property type="match status" value="2"/>
</dbReference>
<dbReference type="FunFam" id="3.60.40.10:FF:000005">
    <property type="entry name" value="Serine/threonine protein phosphatase"/>
    <property type="match status" value="1"/>
</dbReference>
<keyword evidence="8" id="KW-0067">ATP-binding</keyword>
<dbReference type="InterPro" id="IPR036457">
    <property type="entry name" value="PPM-type-like_dom_sf"/>
</dbReference>
<dbReference type="Gene3D" id="3.60.40.10">
    <property type="entry name" value="PPM-type phosphatase domain"/>
    <property type="match status" value="1"/>
</dbReference>
<dbReference type="EC" id="3.1.3.16" evidence="1"/>
<evidence type="ECO:0000256" key="8">
    <source>
        <dbReference type="ARBA" id="ARBA00022840"/>
    </source>
</evidence>
<dbReference type="PROSITE" id="PS50112">
    <property type="entry name" value="PAS"/>
    <property type="match status" value="1"/>
</dbReference>
<dbReference type="GO" id="GO:0006355">
    <property type="term" value="P:regulation of DNA-templated transcription"/>
    <property type="evidence" value="ECO:0007669"/>
    <property type="project" value="InterPro"/>
</dbReference>
<dbReference type="Pfam" id="PF07228">
    <property type="entry name" value="SpoIIE"/>
    <property type="match status" value="1"/>
</dbReference>
<dbReference type="SUPFAM" id="SSF81606">
    <property type="entry name" value="PP2C-like"/>
    <property type="match status" value="1"/>
</dbReference>
<dbReference type="PANTHER" id="PTHR43156:SF2">
    <property type="entry name" value="STAGE II SPORULATION PROTEIN E"/>
    <property type="match status" value="1"/>
</dbReference>
<dbReference type="GO" id="GO:0016301">
    <property type="term" value="F:kinase activity"/>
    <property type="evidence" value="ECO:0007669"/>
    <property type="project" value="UniProtKB-KW"/>
</dbReference>
<feature type="domain" description="PAS" evidence="17">
    <location>
        <begin position="21"/>
        <end position="65"/>
    </location>
</feature>
<reference evidence="19" key="1">
    <citation type="submission" date="2020-02" db="EMBL/GenBank/DDBJ databases">
        <authorList>
            <person name="Meier V. D."/>
        </authorList>
    </citation>
    <scope>NUCLEOTIDE SEQUENCE</scope>
    <source>
        <strain evidence="19">AVDCRST_MAG07</strain>
    </source>
</reference>
<dbReference type="NCBIfam" id="TIGR00229">
    <property type="entry name" value="sensory_box"/>
    <property type="match status" value="1"/>
</dbReference>
<evidence type="ECO:0000256" key="12">
    <source>
        <dbReference type="ARBA" id="ARBA00047761"/>
    </source>
</evidence>